<comment type="subcellular location">
    <subcellularLocation>
        <location evidence="1">Cell membrane</location>
        <topology evidence="1">Multi-pass membrane protein</topology>
    </subcellularLocation>
</comment>
<dbReference type="RefSeq" id="WP_201689871.1">
    <property type="nucleotide sequence ID" value="NZ_JAEQND010000006.1"/>
</dbReference>
<comment type="similarity">
    <text evidence="8">Belongs to the binding-protein-dependent transport system permease family. LivHM subfamily.</text>
</comment>
<dbReference type="Pfam" id="PF02653">
    <property type="entry name" value="BPD_transp_2"/>
    <property type="match status" value="1"/>
</dbReference>
<evidence type="ECO:0000256" key="1">
    <source>
        <dbReference type="ARBA" id="ARBA00004651"/>
    </source>
</evidence>
<dbReference type="InterPro" id="IPR052157">
    <property type="entry name" value="BCAA_transport_permease"/>
</dbReference>
<dbReference type="Proteomes" id="UP000622707">
    <property type="component" value="Unassembled WGS sequence"/>
</dbReference>
<dbReference type="PANTHER" id="PTHR11795:SF442">
    <property type="entry name" value="ABC TRANSPORTER ATP-BINDING PROTEIN"/>
    <property type="match status" value="1"/>
</dbReference>
<dbReference type="InterPro" id="IPR001851">
    <property type="entry name" value="ABC_transp_permease"/>
</dbReference>
<accession>A0ABS1JP68</accession>
<evidence type="ECO:0000256" key="3">
    <source>
        <dbReference type="ARBA" id="ARBA00022475"/>
    </source>
</evidence>
<evidence type="ECO:0000313" key="11">
    <source>
        <dbReference type="Proteomes" id="UP000622707"/>
    </source>
</evidence>
<feature type="transmembrane region" description="Helical" evidence="9">
    <location>
        <begin position="189"/>
        <end position="209"/>
    </location>
</feature>
<sequence length="286" mass="29994">MLTILFDGIAYGMLLFLISVGLSVTLGMMGFINLAHGVFAMIGGYLLVTCMGKAGIPFLLALPLVFVATAAFSLVLERTLYRPLYRSTHLKQVLLTVGIILVAVAAATYAFGPTQQPVEVPQALAGQTVVFGLELSRYKLFLVGVGVAVTLALVFGLERTRFGARIRASVDRQSTAEAMGIHVGRVFQLTLAIGSGLAGLGGALGVNILGLDPQFPLKTLVYFLLVVVVGGAGSIPGTLLAAMVLGIADTAGKYYLPEVGAFIIYAAMIGLLLAFPHGLLGRRRPA</sequence>
<feature type="transmembrane region" description="Helical" evidence="9">
    <location>
        <begin position="138"/>
        <end position="157"/>
    </location>
</feature>
<evidence type="ECO:0000256" key="4">
    <source>
        <dbReference type="ARBA" id="ARBA00022692"/>
    </source>
</evidence>
<evidence type="ECO:0000256" key="7">
    <source>
        <dbReference type="ARBA" id="ARBA00023136"/>
    </source>
</evidence>
<comment type="caution">
    <text evidence="10">The sequence shown here is derived from an EMBL/GenBank/DDBJ whole genome shotgun (WGS) entry which is preliminary data.</text>
</comment>
<evidence type="ECO:0000256" key="2">
    <source>
        <dbReference type="ARBA" id="ARBA00022448"/>
    </source>
</evidence>
<keyword evidence="11" id="KW-1185">Reference proteome</keyword>
<feature type="transmembrane region" description="Helical" evidence="9">
    <location>
        <begin position="259"/>
        <end position="280"/>
    </location>
</feature>
<keyword evidence="4 9" id="KW-0812">Transmembrane</keyword>
<feature type="transmembrane region" description="Helical" evidence="9">
    <location>
        <begin position="93"/>
        <end position="112"/>
    </location>
</feature>
<feature type="transmembrane region" description="Helical" evidence="9">
    <location>
        <begin position="12"/>
        <end position="36"/>
    </location>
</feature>
<keyword evidence="7 9" id="KW-0472">Membrane</keyword>
<organism evidence="10 11">
    <name type="scientific">Ramlibacter alkalitolerans</name>
    <dbReference type="NCBI Taxonomy" id="2039631"/>
    <lineage>
        <taxon>Bacteria</taxon>
        <taxon>Pseudomonadati</taxon>
        <taxon>Pseudomonadota</taxon>
        <taxon>Betaproteobacteria</taxon>
        <taxon>Burkholderiales</taxon>
        <taxon>Comamonadaceae</taxon>
        <taxon>Ramlibacter</taxon>
    </lineage>
</organism>
<dbReference type="PANTHER" id="PTHR11795">
    <property type="entry name" value="BRANCHED-CHAIN AMINO ACID TRANSPORT SYSTEM PERMEASE PROTEIN LIVH"/>
    <property type="match status" value="1"/>
</dbReference>
<evidence type="ECO:0000313" key="10">
    <source>
        <dbReference type="EMBL" id="MBL0425936.1"/>
    </source>
</evidence>
<evidence type="ECO:0000256" key="8">
    <source>
        <dbReference type="ARBA" id="ARBA00037998"/>
    </source>
</evidence>
<gene>
    <name evidence="10" type="ORF">JI746_12530</name>
</gene>
<keyword evidence="3" id="KW-1003">Cell membrane</keyword>
<keyword evidence="5" id="KW-0029">Amino-acid transport</keyword>
<dbReference type="CDD" id="cd06582">
    <property type="entry name" value="TM_PBP1_LivH_like"/>
    <property type="match status" value="1"/>
</dbReference>
<evidence type="ECO:0000256" key="5">
    <source>
        <dbReference type="ARBA" id="ARBA00022970"/>
    </source>
</evidence>
<dbReference type="EMBL" id="JAEQND010000006">
    <property type="protein sequence ID" value="MBL0425936.1"/>
    <property type="molecule type" value="Genomic_DNA"/>
</dbReference>
<keyword evidence="6 9" id="KW-1133">Transmembrane helix</keyword>
<keyword evidence="2" id="KW-0813">Transport</keyword>
<feature type="transmembrane region" description="Helical" evidence="9">
    <location>
        <begin position="221"/>
        <end position="247"/>
    </location>
</feature>
<reference evidence="10 11" key="1">
    <citation type="journal article" date="2017" name="Int. J. Syst. Evol. Microbiol.">
        <title>Ramlibacter alkalitolerans sp. nov., alkali-tolerant bacterium isolated from soil of ginseng.</title>
        <authorList>
            <person name="Lee D.H."/>
            <person name="Cha C.J."/>
        </authorList>
    </citation>
    <scope>NUCLEOTIDE SEQUENCE [LARGE SCALE GENOMIC DNA]</scope>
    <source>
        <strain evidence="10 11">KACC 19305</strain>
    </source>
</reference>
<proteinExistence type="inferred from homology"/>
<evidence type="ECO:0000256" key="9">
    <source>
        <dbReference type="SAM" id="Phobius"/>
    </source>
</evidence>
<protein>
    <submittedName>
        <fullName evidence="10">Branched-chain amino acid ABC transporter permease</fullName>
    </submittedName>
</protein>
<name>A0ABS1JP68_9BURK</name>
<feature type="transmembrane region" description="Helical" evidence="9">
    <location>
        <begin position="56"/>
        <end position="81"/>
    </location>
</feature>
<evidence type="ECO:0000256" key="6">
    <source>
        <dbReference type="ARBA" id="ARBA00022989"/>
    </source>
</evidence>